<evidence type="ECO:0000259" key="2">
    <source>
        <dbReference type="Pfam" id="PF00535"/>
    </source>
</evidence>
<feature type="domain" description="Glycosyltransferase 2-like" evidence="2">
    <location>
        <begin position="4"/>
        <end position="98"/>
    </location>
</feature>
<gene>
    <name evidence="3" type="ORF">A6A05_16985</name>
</gene>
<sequence>MKLSALVVAHNEEARLAACLEKLAFADELVVVCDKCTDGTKAEAERFGAKTVEGSWDIEGDRRNKGIEACSGDWILEVDADEHVPPDLAAEIRRTIETSQFDWHEILVDNYIGDRLVRHGWGASYGKAAYPGLFRKGAKVWGKDRVHPSLRWTGTKGPMLTFRLNHYVDRNISDMIRRLDSYSTAKARDLRERGETWGGTAANTRRMVSRFFKCYVRRKGWKEGGHGFIIAVCAALYPMLSHLKAKHEKD</sequence>
<protein>
    <submittedName>
        <fullName evidence="3">Glycosyl transferase</fullName>
    </submittedName>
</protein>
<keyword evidence="3" id="KW-0808">Transferase</keyword>
<dbReference type="OrthoDB" id="9815923at2"/>
<comment type="caution">
    <text evidence="3">The sequence shown here is derived from an EMBL/GenBank/DDBJ whole genome shotgun (WGS) entry which is preliminary data.</text>
</comment>
<dbReference type="EMBL" id="LWQU01000187">
    <property type="protein sequence ID" value="OAN45225.1"/>
    <property type="molecule type" value="Genomic_DNA"/>
</dbReference>
<organism evidence="3 4">
    <name type="scientific">Magnetospirillum moscoviense</name>
    <dbReference type="NCBI Taxonomy" id="1437059"/>
    <lineage>
        <taxon>Bacteria</taxon>
        <taxon>Pseudomonadati</taxon>
        <taxon>Pseudomonadota</taxon>
        <taxon>Alphaproteobacteria</taxon>
        <taxon>Rhodospirillales</taxon>
        <taxon>Rhodospirillaceae</taxon>
        <taxon>Magnetospirillum</taxon>
    </lineage>
</organism>
<proteinExistence type="inferred from homology"/>
<dbReference type="PANTHER" id="PTHR43630:SF2">
    <property type="entry name" value="GLYCOSYLTRANSFERASE"/>
    <property type="match status" value="1"/>
</dbReference>
<dbReference type="SUPFAM" id="SSF53448">
    <property type="entry name" value="Nucleotide-diphospho-sugar transferases"/>
    <property type="match status" value="1"/>
</dbReference>
<dbReference type="GO" id="GO:0016740">
    <property type="term" value="F:transferase activity"/>
    <property type="evidence" value="ECO:0007669"/>
    <property type="project" value="UniProtKB-KW"/>
</dbReference>
<dbReference type="RefSeq" id="WP_068504272.1">
    <property type="nucleotide sequence ID" value="NZ_LWQU01000187.1"/>
</dbReference>
<dbReference type="CDD" id="cd02511">
    <property type="entry name" value="Beta4Glucosyltransferase"/>
    <property type="match status" value="1"/>
</dbReference>
<comment type="similarity">
    <text evidence="1">Belongs to the glycosyltransferase 2 family. WaaE/KdtX subfamily.</text>
</comment>
<dbReference type="STRING" id="1437059.A6A05_16985"/>
<evidence type="ECO:0000313" key="3">
    <source>
        <dbReference type="EMBL" id="OAN45225.1"/>
    </source>
</evidence>
<accession>A0A178MB07</accession>
<dbReference type="Proteomes" id="UP000078543">
    <property type="component" value="Unassembled WGS sequence"/>
</dbReference>
<dbReference type="InterPro" id="IPR001173">
    <property type="entry name" value="Glyco_trans_2-like"/>
</dbReference>
<dbReference type="AlphaFoldDB" id="A0A178MB07"/>
<dbReference type="Pfam" id="PF00535">
    <property type="entry name" value="Glycos_transf_2"/>
    <property type="match status" value="1"/>
</dbReference>
<name>A0A178MB07_9PROT</name>
<keyword evidence="4" id="KW-1185">Reference proteome</keyword>
<dbReference type="InterPro" id="IPR029044">
    <property type="entry name" value="Nucleotide-diphossugar_trans"/>
</dbReference>
<evidence type="ECO:0000256" key="1">
    <source>
        <dbReference type="ARBA" id="ARBA00038494"/>
    </source>
</evidence>
<evidence type="ECO:0000313" key="4">
    <source>
        <dbReference type="Proteomes" id="UP000078543"/>
    </source>
</evidence>
<reference evidence="3 4" key="1">
    <citation type="submission" date="2016-04" db="EMBL/GenBank/DDBJ databases">
        <title>Draft genome sequence of freshwater magnetotactic bacteria Magnetospirillum marisnigri SP-1 and Magnetospirillum moscoviense BB-1.</title>
        <authorList>
            <person name="Koziaeva V."/>
            <person name="Dziuba M.V."/>
            <person name="Ivanov T.M."/>
            <person name="Kuznetsov B."/>
            <person name="Grouzdev D.S."/>
        </authorList>
    </citation>
    <scope>NUCLEOTIDE SEQUENCE [LARGE SCALE GENOMIC DNA]</scope>
    <source>
        <strain evidence="3 4">BB-1</strain>
    </source>
</reference>
<dbReference type="PANTHER" id="PTHR43630">
    <property type="entry name" value="POLY-BETA-1,6-N-ACETYL-D-GLUCOSAMINE SYNTHASE"/>
    <property type="match status" value="1"/>
</dbReference>
<dbReference type="Gene3D" id="3.90.550.10">
    <property type="entry name" value="Spore Coat Polysaccharide Biosynthesis Protein SpsA, Chain A"/>
    <property type="match status" value="1"/>
</dbReference>